<keyword evidence="1" id="KW-0175">Coiled coil</keyword>
<feature type="coiled-coil region" evidence="1">
    <location>
        <begin position="198"/>
        <end position="225"/>
    </location>
</feature>
<proteinExistence type="predicted"/>
<dbReference type="Pfam" id="PF26210">
    <property type="entry name" value="Phage_phiTE_211"/>
    <property type="match status" value="1"/>
</dbReference>
<dbReference type="Proteomes" id="UP000260388">
    <property type="component" value="Segment"/>
</dbReference>
<organism evidence="2 3">
    <name type="scientific">Escherichia coli O157 typing phage 4</name>
    <dbReference type="NCBI Taxonomy" id="1508679"/>
    <lineage>
        <taxon>Viruses</taxon>
        <taxon>Duplodnaviria</taxon>
        <taxon>Heunggongvirae</taxon>
        <taxon>Uroviricota</taxon>
        <taxon>Caudoviricetes</taxon>
        <taxon>Vequintavirinae</taxon>
        <taxon>Vequintavirus</taxon>
        <taxon>Vequintavirus JES2013</taxon>
    </lineage>
</organism>
<dbReference type="InterPro" id="IPR058894">
    <property type="entry name" value="PhiTE_211_coil-containing-like"/>
</dbReference>
<reference evidence="2 3" key="1">
    <citation type="journal article" date="2015" name="BMC Genomics">
        <title>Analysis of whole genome sequencing for the Escherichia coli O157:H7 typing phages.</title>
        <authorList>
            <person name="Cowley L.A."/>
            <person name="Beckett S.J."/>
            <person name="Chase-Topping M."/>
            <person name="Perry N."/>
            <person name="Dallman T.J."/>
            <person name="Gally D.L."/>
            <person name="Jenkins C."/>
        </authorList>
    </citation>
    <scope>NUCLEOTIDE SEQUENCE [LARGE SCALE GENOMIC DNA]</scope>
</reference>
<name>A0A0F6THW7_9CAUD</name>
<accession>A0A0F6THW7</accession>
<dbReference type="EMBL" id="KP869102">
    <property type="protein sequence ID" value="AKE45410.1"/>
    <property type="molecule type" value="Genomic_DNA"/>
</dbReference>
<sequence>MSEKTITIKEKGIALCHKAQGYSANNRPVSLLMKSDLKPEQLTEDIVKALRQVTVELSFEEYLRRFFDMWYDDAKALAHLLGFEIEEEAWAKEHPDWEWAQADAEACVQWLEERCDNVTIHKAAKEGKDLSIVDQYTLLKTQQVFEQMTADLFDEEGKLIKAAQETTEEVVTDAVDNVDKSANTEENPVEDVTKSQEYLDLLKQFEELKATNEKAEEIIKAQVEVEKAKMLEKAQALSFTTEEDHAPLVEFMLDKANAPVVELLEKAQARIAELEAKVEKAKEEFATTEQGKDGDVVVDDIAKSAEDIIAENVAKALARARKESNK</sequence>
<evidence type="ECO:0000313" key="2">
    <source>
        <dbReference type="EMBL" id="AKE45410.1"/>
    </source>
</evidence>
<evidence type="ECO:0008006" key="4">
    <source>
        <dbReference type="Google" id="ProtNLM"/>
    </source>
</evidence>
<protein>
    <recommendedName>
        <fullName evidence="4">Head stabilization/decoration protein</fullName>
    </recommendedName>
</protein>
<gene>
    <name evidence="2" type="ORF">ECTP4_00532</name>
</gene>
<feature type="coiled-coil region" evidence="1">
    <location>
        <begin position="264"/>
        <end position="291"/>
    </location>
</feature>
<evidence type="ECO:0000313" key="3">
    <source>
        <dbReference type="Proteomes" id="UP000260388"/>
    </source>
</evidence>
<evidence type="ECO:0000256" key="1">
    <source>
        <dbReference type="SAM" id="Coils"/>
    </source>
</evidence>